<reference evidence="14 15" key="1">
    <citation type="submission" date="2022-04" db="EMBL/GenBank/DDBJ databases">
        <title>Genome diversity in the genus Frankia.</title>
        <authorList>
            <person name="Carlos-Shanley C."/>
            <person name="Hahn D."/>
        </authorList>
    </citation>
    <scope>NUCLEOTIDE SEQUENCE [LARGE SCALE GENOMIC DNA]</scope>
    <source>
        <strain evidence="14 15">Ag45/Mut15</strain>
    </source>
</reference>
<evidence type="ECO:0000256" key="3">
    <source>
        <dbReference type="ARBA" id="ARBA00022605"/>
    </source>
</evidence>
<feature type="binding site" evidence="11">
    <location>
        <position position="227"/>
    </location>
    <ligand>
        <name>NADP(+)</name>
        <dbReference type="ChEBI" id="CHEBI:58349"/>
    </ligand>
</feature>
<dbReference type="Pfam" id="PF00763">
    <property type="entry name" value="THF_DHG_CYH"/>
    <property type="match status" value="1"/>
</dbReference>
<keyword evidence="4 11" id="KW-0658">Purine biosynthesis</keyword>
<evidence type="ECO:0000256" key="5">
    <source>
        <dbReference type="ARBA" id="ARBA00022801"/>
    </source>
</evidence>
<keyword evidence="8 11" id="KW-0368">Histidine biosynthesis</keyword>
<accession>A0ABT0JWP7</accession>
<evidence type="ECO:0000256" key="11">
    <source>
        <dbReference type="HAMAP-Rule" id="MF_01576"/>
    </source>
</evidence>
<comment type="similarity">
    <text evidence="11">Belongs to the tetrahydrofolate dehydrogenase/cyclohydrolase family.</text>
</comment>
<keyword evidence="7 11" id="KW-0560">Oxidoreductase</keyword>
<dbReference type="EC" id="1.5.1.5" evidence="11"/>
<evidence type="ECO:0000256" key="8">
    <source>
        <dbReference type="ARBA" id="ARBA00023102"/>
    </source>
</evidence>
<dbReference type="InterPro" id="IPR020630">
    <property type="entry name" value="THF_DH/CycHdrlase_cat_dom"/>
</dbReference>
<keyword evidence="15" id="KW-1185">Reference proteome</keyword>
<feature type="binding site" evidence="11">
    <location>
        <begin position="161"/>
        <end position="163"/>
    </location>
    <ligand>
        <name>NADP(+)</name>
        <dbReference type="ChEBI" id="CHEBI:58349"/>
    </ligand>
</feature>
<dbReference type="PANTHER" id="PTHR48099">
    <property type="entry name" value="C-1-TETRAHYDROFOLATE SYNTHASE, CYTOPLASMIC-RELATED"/>
    <property type="match status" value="1"/>
</dbReference>
<dbReference type="SUPFAM" id="SSF51735">
    <property type="entry name" value="NAD(P)-binding Rossmann-fold domains"/>
    <property type="match status" value="1"/>
</dbReference>
<protein>
    <recommendedName>
        <fullName evidence="11">Bifunctional protein FolD</fullName>
    </recommendedName>
    <domain>
        <recommendedName>
            <fullName evidence="11">Methylenetetrahydrofolate dehydrogenase</fullName>
            <ecNumber evidence="11">1.5.1.5</ecNumber>
        </recommendedName>
    </domain>
    <domain>
        <recommendedName>
            <fullName evidence="11">Methenyltetrahydrofolate cyclohydrolase</fullName>
            <ecNumber evidence="11">3.5.4.9</ecNumber>
        </recommendedName>
    </domain>
</protein>
<evidence type="ECO:0000256" key="7">
    <source>
        <dbReference type="ARBA" id="ARBA00023002"/>
    </source>
</evidence>
<evidence type="ECO:0000256" key="6">
    <source>
        <dbReference type="ARBA" id="ARBA00022857"/>
    </source>
</evidence>
<evidence type="ECO:0000313" key="14">
    <source>
        <dbReference type="EMBL" id="MCK9875972.1"/>
    </source>
</evidence>
<dbReference type="InterPro" id="IPR036291">
    <property type="entry name" value="NAD(P)-bd_dom_sf"/>
</dbReference>
<keyword evidence="10 11" id="KW-0511">Multifunctional enzyme</keyword>
<dbReference type="InterPro" id="IPR046346">
    <property type="entry name" value="Aminoacid_DH-like_N_sf"/>
</dbReference>
<comment type="pathway">
    <text evidence="1 11">One-carbon metabolism; tetrahydrofolate interconversion.</text>
</comment>
<dbReference type="HAMAP" id="MF_01576">
    <property type="entry name" value="THF_DHG_CYH"/>
    <property type="match status" value="1"/>
</dbReference>
<evidence type="ECO:0000259" key="12">
    <source>
        <dbReference type="Pfam" id="PF00763"/>
    </source>
</evidence>
<dbReference type="EMBL" id="JALKFT010000007">
    <property type="protein sequence ID" value="MCK9875972.1"/>
    <property type="molecule type" value="Genomic_DNA"/>
</dbReference>
<comment type="caution">
    <text evidence="14">The sequence shown here is derived from an EMBL/GenBank/DDBJ whole genome shotgun (WGS) entry which is preliminary data.</text>
</comment>
<comment type="function">
    <text evidence="11">Catalyzes the oxidation of 5,10-methylenetetrahydrofolate to 5,10-methenyltetrahydrofolate and then the hydrolysis of 5,10-methenyltetrahydrofolate to 10-formyltetrahydrofolate.</text>
</comment>
<dbReference type="Gene3D" id="3.40.50.720">
    <property type="entry name" value="NAD(P)-binding Rossmann-like Domain"/>
    <property type="match status" value="1"/>
</dbReference>
<keyword evidence="9 11" id="KW-0486">Methionine biosynthesis</keyword>
<evidence type="ECO:0000256" key="2">
    <source>
        <dbReference type="ARBA" id="ARBA00022563"/>
    </source>
</evidence>
<feature type="domain" description="Tetrahydrofolate dehydrogenase/cyclohydrolase NAD(P)-binding" evidence="13">
    <location>
        <begin position="135"/>
        <end position="274"/>
    </location>
</feature>
<evidence type="ECO:0000256" key="1">
    <source>
        <dbReference type="ARBA" id="ARBA00004777"/>
    </source>
</evidence>
<keyword evidence="5 11" id="KW-0378">Hydrolase</keyword>
<evidence type="ECO:0000256" key="10">
    <source>
        <dbReference type="ARBA" id="ARBA00023268"/>
    </source>
</evidence>
<dbReference type="EC" id="3.5.4.9" evidence="11"/>
<dbReference type="PRINTS" id="PR00085">
    <property type="entry name" value="THFDHDRGNASE"/>
</dbReference>
<dbReference type="Pfam" id="PF02882">
    <property type="entry name" value="THF_DHG_CYH_C"/>
    <property type="match status" value="1"/>
</dbReference>
<keyword evidence="3 11" id="KW-0028">Amino-acid biosynthesis</keyword>
<dbReference type="SUPFAM" id="SSF53223">
    <property type="entry name" value="Aminoacid dehydrogenase-like, N-terminal domain"/>
    <property type="match status" value="1"/>
</dbReference>
<dbReference type="Proteomes" id="UP001201873">
    <property type="component" value="Unassembled WGS sequence"/>
</dbReference>
<organism evidence="14 15">
    <name type="scientific">Frankia umida</name>
    <dbReference type="NCBI Taxonomy" id="573489"/>
    <lineage>
        <taxon>Bacteria</taxon>
        <taxon>Bacillati</taxon>
        <taxon>Actinomycetota</taxon>
        <taxon>Actinomycetes</taxon>
        <taxon>Frankiales</taxon>
        <taxon>Frankiaceae</taxon>
        <taxon>Frankia</taxon>
    </lineage>
</organism>
<dbReference type="Gene3D" id="3.40.50.10860">
    <property type="entry name" value="Leucine Dehydrogenase, chain A, domain 1"/>
    <property type="match status" value="1"/>
</dbReference>
<gene>
    <name evidence="11" type="primary">folD</name>
    <name evidence="14" type="ORF">MXD59_09320</name>
</gene>
<dbReference type="InterPro" id="IPR000672">
    <property type="entry name" value="THF_DH/CycHdrlase"/>
</dbReference>
<keyword evidence="6 11" id="KW-0521">NADP</keyword>
<comment type="subunit">
    <text evidence="11">Homodimer.</text>
</comment>
<feature type="domain" description="Tetrahydrofolate dehydrogenase/cyclohydrolase catalytic" evidence="12">
    <location>
        <begin position="4"/>
        <end position="116"/>
    </location>
</feature>
<dbReference type="RefSeq" id="WP_248824346.1">
    <property type="nucleotide sequence ID" value="NZ_JALKFT010000007.1"/>
</dbReference>
<comment type="catalytic activity">
    <reaction evidence="11">
        <text>(6R)-5,10-methylene-5,6,7,8-tetrahydrofolate + NADP(+) = (6R)-5,10-methenyltetrahydrofolate + NADPH</text>
        <dbReference type="Rhea" id="RHEA:22812"/>
        <dbReference type="ChEBI" id="CHEBI:15636"/>
        <dbReference type="ChEBI" id="CHEBI:57455"/>
        <dbReference type="ChEBI" id="CHEBI:57783"/>
        <dbReference type="ChEBI" id="CHEBI:58349"/>
        <dbReference type="EC" id="1.5.1.5"/>
    </reaction>
</comment>
<name>A0ABT0JWP7_9ACTN</name>
<proteinExistence type="inferred from homology"/>
<evidence type="ECO:0000259" key="13">
    <source>
        <dbReference type="Pfam" id="PF02882"/>
    </source>
</evidence>
<sequence>MRLLDGRSMAAEIGRYVIDEADRLMSAGRTPTLAVVLPTADPAASSYTHILERTAGKVGVRCEPHVPIGGPTALLDAIDALAVDPLVDGIIVQTPLPAGMSSREVGERIPVEKDVDGMNPASLGRLALGLPGFAPATASAVVEILIRARIPMAGARACVIGRGPVVGKPVSLLLLAEDATVTICHSRTNDLISIAHEADIIVSATGRPRLVGAGFVRAGATVIDVGTSVTTGGQVGDVDAAAIAPVAAALTPVPGGVGPVTTMLLLRNTIRAAHQL</sequence>
<evidence type="ECO:0000313" key="15">
    <source>
        <dbReference type="Proteomes" id="UP001201873"/>
    </source>
</evidence>
<evidence type="ECO:0000256" key="4">
    <source>
        <dbReference type="ARBA" id="ARBA00022755"/>
    </source>
</evidence>
<dbReference type="CDD" id="cd01080">
    <property type="entry name" value="NAD_bind_m-THF_DH_Cyclohyd"/>
    <property type="match status" value="1"/>
</dbReference>
<keyword evidence="2 11" id="KW-0554">One-carbon metabolism</keyword>
<evidence type="ECO:0000256" key="9">
    <source>
        <dbReference type="ARBA" id="ARBA00023167"/>
    </source>
</evidence>
<comment type="catalytic activity">
    <reaction evidence="11">
        <text>(6R)-5,10-methenyltetrahydrofolate + H2O = (6R)-10-formyltetrahydrofolate + H(+)</text>
        <dbReference type="Rhea" id="RHEA:23700"/>
        <dbReference type="ChEBI" id="CHEBI:15377"/>
        <dbReference type="ChEBI" id="CHEBI:15378"/>
        <dbReference type="ChEBI" id="CHEBI:57455"/>
        <dbReference type="ChEBI" id="CHEBI:195366"/>
        <dbReference type="EC" id="3.5.4.9"/>
    </reaction>
</comment>
<comment type="caution">
    <text evidence="11">Lacks conserved residue(s) required for the propagation of feature annotation.</text>
</comment>
<dbReference type="InterPro" id="IPR020631">
    <property type="entry name" value="THF_DH/CycHdrlase_NAD-bd_dom"/>
</dbReference>
<dbReference type="PANTHER" id="PTHR48099:SF5">
    <property type="entry name" value="C-1-TETRAHYDROFOLATE SYNTHASE, CYTOPLASMIC"/>
    <property type="match status" value="1"/>
</dbReference>